<feature type="domain" description="Fe/B12 periplasmic-binding" evidence="2">
    <location>
        <begin position="60"/>
        <end position="366"/>
    </location>
</feature>
<sequence>MPGRTPPSGRAASIAVLFATALLLLITGCSPGTTGASNGHETTITDALGRKVQVRLPAQRVLLGGQRLIYTTAFLNKDDPTRDVVGWPDDLLQNDQDTYDKYRARFAQQMDKITTTGEVYDGSLSAEQALQLRPDVFVISAASFEAARNAGIVDKLDKAGIPTVVIDYFVDPVAHTVPSVRALGQIFGREQQAQAFIDYYRSKVGMVRDRLAAAHASPTPAFLWRAPGYYDCCSTFARSNLAALVAAAGGTNLGDELLSTPQGTLSPEKILERNPAVVIATGANWAPGKTPVKAGGFVALGYNETPEAAREQLAAVVSKQPGFDTLAAVRDHRTFALWHHFYDSPYNYLAVEWMAKWLHPELFGDVDPNAELAELHSKFLPITAGGAFWTGLS</sequence>
<dbReference type="InterPro" id="IPR050902">
    <property type="entry name" value="ABC_Transporter_SBP"/>
</dbReference>
<dbReference type="EMBL" id="WEGK01000004">
    <property type="protein sequence ID" value="MQY19153.1"/>
    <property type="molecule type" value="Genomic_DNA"/>
</dbReference>
<dbReference type="PANTHER" id="PTHR30535:SF34">
    <property type="entry name" value="MOLYBDATE-BINDING PROTEIN MOLA"/>
    <property type="match status" value="1"/>
</dbReference>
<dbReference type="InterPro" id="IPR002491">
    <property type="entry name" value="ABC_transptr_periplasmic_BD"/>
</dbReference>
<accession>A0A7K0D0A1</accession>
<gene>
    <name evidence="3" type="ORF">NRB20_22380</name>
</gene>
<evidence type="ECO:0000313" key="4">
    <source>
        <dbReference type="Proteomes" id="UP000438448"/>
    </source>
</evidence>
<dbReference type="PROSITE" id="PS51257">
    <property type="entry name" value="PROKAR_LIPOPROTEIN"/>
    <property type="match status" value="1"/>
</dbReference>
<dbReference type="Gene3D" id="3.40.50.1980">
    <property type="entry name" value="Nitrogenase molybdenum iron protein domain"/>
    <property type="match status" value="2"/>
</dbReference>
<reference evidence="3 4" key="1">
    <citation type="submission" date="2019-10" db="EMBL/GenBank/DDBJ databases">
        <title>Nocardia macrotermitis sp. nov. and Nocardia aurantia sp. nov., isolated from the gut of fungus growing-termite Macrotermes natalensis.</title>
        <authorList>
            <person name="Benndorf R."/>
            <person name="Schwitalla J."/>
            <person name="Martin K."/>
            <person name="De Beer W."/>
            <person name="Kaster A.-K."/>
            <person name="Vollmers J."/>
            <person name="Poulsen M."/>
            <person name="Beemelmanns C."/>
        </authorList>
    </citation>
    <scope>NUCLEOTIDE SEQUENCE [LARGE SCALE GENOMIC DNA]</scope>
    <source>
        <strain evidence="3 4">RB20</strain>
    </source>
</reference>
<comment type="caution">
    <text evidence="3">The sequence shown here is derived from an EMBL/GenBank/DDBJ whole genome shotgun (WGS) entry which is preliminary data.</text>
</comment>
<comment type="similarity">
    <text evidence="1">Belongs to the bacterial solute-binding protein 8 family.</text>
</comment>
<proteinExistence type="inferred from homology"/>
<keyword evidence="4" id="KW-1185">Reference proteome</keyword>
<dbReference type="PANTHER" id="PTHR30535">
    <property type="entry name" value="VITAMIN B12-BINDING PROTEIN"/>
    <property type="match status" value="1"/>
</dbReference>
<evidence type="ECO:0000313" key="3">
    <source>
        <dbReference type="EMBL" id="MQY19153.1"/>
    </source>
</evidence>
<dbReference type="Proteomes" id="UP000438448">
    <property type="component" value="Unassembled WGS sequence"/>
</dbReference>
<name>A0A7K0D0A1_9NOCA</name>
<dbReference type="AlphaFoldDB" id="A0A7K0D0A1"/>
<dbReference type="OrthoDB" id="9775594at2"/>
<dbReference type="PROSITE" id="PS50983">
    <property type="entry name" value="FE_B12_PBP"/>
    <property type="match status" value="1"/>
</dbReference>
<evidence type="ECO:0000256" key="1">
    <source>
        <dbReference type="ARBA" id="ARBA00008814"/>
    </source>
</evidence>
<protein>
    <recommendedName>
        <fullName evidence="2">Fe/B12 periplasmic-binding domain-containing protein</fullName>
    </recommendedName>
</protein>
<evidence type="ECO:0000259" key="2">
    <source>
        <dbReference type="PROSITE" id="PS50983"/>
    </source>
</evidence>
<dbReference type="Pfam" id="PF01497">
    <property type="entry name" value="Peripla_BP_2"/>
    <property type="match status" value="1"/>
</dbReference>
<dbReference type="SUPFAM" id="SSF53807">
    <property type="entry name" value="Helical backbone' metal receptor"/>
    <property type="match status" value="1"/>
</dbReference>
<organism evidence="3 4">
    <name type="scientific">Nocardia macrotermitis</name>
    <dbReference type="NCBI Taxonomy" id="2585198"/>
    <lineage>
        <taxon>Bacteria</taxon>
        <taxon>Bacillati</taxon>
        <taxon>Actinomycetota</taxon>
        <taxon>Actinomycetes</taxon>
        <taxon>Mycobacteriales</taxon>
        <taxon>Nocardiaceae</taxon>
        <taxon>Nocardia</taxon>
    </lineage>
</organism>